<dbReference type="Gramene" id="TuG1812G0300004306.01.T01">
    <property type="protein sequence ID" value="TuG1812G0300004306.01.T01.cds312175"/>
    <property type="gene ID" value="TuG1812G0300004306.01"/>
</dbReference>
<feature type="compositionally biased region" description="Low complexity" evidence="1">
    <location>
        <begin position="61"/>
        <end position="76"/>
    </location>
</feature>
<dbReference type="AlphaFoldDB" id="A0A8R7U035"/>
<evidence type="ECO:0000313" key="3">
    <source>
        <dbReference type="Proteomes" id="UP000015106"/>
    </source>
</evidence>
<reference evidence="3" key="1">
    <citation type="journal article" date="2013" name="Nature">
        <title>Draft genome of the wheat A-genome progenitor Triticum urartu.</title>
        <authorList>
            <person name="Ling H.Q."/>
            <person name="Zhao S."/>
            <person name="Liu D."/>
            <person name="Wang J."/>
            <person name="Sun H."/>
            <person name="Zhang C."/>
            <person name="Fan H."/>
            <person name="Li D."/>
            <person name="Dong L."/>
            <person name="Tao Y."/>
            <person name="Gao C."/>
            <person name="Wu H."/>
            <person name="Li Y."/>
            <person name="Cui Y."/>
            <person name="Guo X."/>
            <person name="Zheng S."/>
            <person name="Wang B."/>
            <person name="Yu K."/>
            <person name="Liang Q."/>
            <person name="Yang W."/>
            <person name="Lou X."/>
            <person name="Chen J."/>
            <person name="Feng M."/>
            <person name="Jian J."/>
            <person name="Zhang X."/>
            <person name="Luo G."/>
            <person name="Jiang Y."/>
            <person name="Liu J."/>
            <person name="Wang Z."/>
            <person name="Sha Y."/>
            <person name="Zhang B."/>
            <person name="Wu H."/>
            <person name="Tang D."/>
            <person name="Shen Q."/>
            <person name="Xue P."/>
            <person name="Zou S."/>
            <person name="Wang X."/>
            <person name="Liu X."/>
            <person name="Wang F."/>
            <person name="Yang Y."/>
            <person name="An X."/>
            <person name="Dong Z."/>
            <person name="Zhang K."/>
            <person name="Zhang X."/>
            <person name="Luo M.C."/>
            <person name="Dvorak J."/>
            <person name="Tong Y."/>
            <person name="Wang J."/>
            <person name="Yang H."/>
            <person name="Li Z."/>
            <person name="Wang D."/>
            <person name="Zhang A."/>
            <person name="Wang J."/>
        </authorList>
    </citation>
    <scope>NUCLEOTIDE SEQUENCE</scope>
    <source>
        <strain evidence="3">cv. G1812</strain>
    </source>
</reference>
<keyword evidence="3" id="KW-1185">Reference proteome</keyword>
<dbReference type="EnsemblPlants" id="TuG1812G0300004306.01.T01">
    <property type="protein sequence ID" value="TuG1812G0300004306.01.T01.cds312175"/>
    <property type="gene ID" value="TuG1812G0300004306.01"/>
</dbReference>
<feature type="compositionally biased region" description="Basic residues" evidence="1">
    <location>
        <begin position="27"/>
        <end position="36"/>
    </location>
</feature>
<proteinExistence type="predicted"/>
<protein>
    <submittedName>
        <fullName evidence="2">Uncharacterized protein</fullName>
    </submittedName>
</protein>
<reference evidence="2" key="2">
    <citation type="submission" date="2018-03" db="EMBL/GenBank/DDBJ databases">
        <title>The Triticum urartu genome reveals the dynamic nature of wheat genome evolution.</title>
        <authorList>
            <person name="Ling H."/>
            <person name="Ma B."/>
            <person name="Shi X."/>
            <person name="Liu H."/>
            <person name="Dong L."/>
            <person name="Sun H."/>
            <person name="Cao Y."/>
            <person name="Gao Q."/>
            <person name="Zheng S."/>
            <person name="Li Y."/>
            <person name="Yu Y."/>
            <person name="Du H."/>
            <person name="Qi M."/>
            <person name="Li Y."/>
            <person name="Yu H."/>
            <person name="Cui Y."/>
            <person name="Wang N."/>
            <person name="Chen C."/>
            <person name="Wu H."/>
            <person name="Zhao Y."/>
            <person name="Zhang J."/>
            <person name="Li Y."/>
            <person name="Zhou W."/>
            <person name="Zhang B."/>
            <person name="Hu W."/>
            <person name="Eijk M."/>
            <person name="Tang J."/>
            <person name="Witsenboer H."/>
            <person name="Zhao S."/>
            <person name="Li Z."/>
            <person name="Zhang A."/>
            <person name="Wang D."/>
            <person name="Liang C."/>
        </authorList>
    </citation>
    <scope>NUCLEOTIDE SEQUENCE [LARGE SCALE GENOMIC DNA]</scope>
    <source>
        <strain evidence="2">cv. G1812</strain>
    </source>
</reference>
<feature type="compositionally biased region" description="Polar residues" evidence="1">
    <location>
        <begin position="1"/>
        <end position="26"/>
    </location>
</feature>
<evidence type="ECO:0000256" key="1">
    <source>
        <dbReference type="SAM" id="MobiDB-lite"/>
    </source>
</evidence>
<dbReference type="Proteomes" id="UP000015106">
    <property type="component" value="Chromosome 3"/>
</dbReference>
<feature type="compositionally biased region" description="Pro residues" evidence="1">
    <location>
        <begin position="37"/>
        <end position="60"/>
    </location>
</feature>
<sequence>MSLIYSSMAPSSILPSLSGIATSTGRQLRRIRRLRRPPPAARNLLPPPPLAAPNAPPEPARPASSSSSSSLSASQPHPRRVRPASGDATNRSLSVRLPRP</sequence>
<accession>A0A8R7U035</accession>
<evidence type="ECO:0000313" key="2">
    <source>
        <dbReference type="EnsemblPlants" id="TuG1812G0300004306.01.T01.cds312175"/>
    </source>
</evidence>
<feature type="region of interest" description="Disordered" evidence="1">
    <location>
        <begin position="1"/>
        <end position="100"/>
    </location>
</feature>
<name>A0A8R7U035_TRIUA</name>
<reference evidence="2" key="3">
    <citation type="submission" date="2022-06" db="UniProtKB">
        <authorList>
            <consortium name="EnsemblPlants"/>
        </authorList>
    </citation>
    <scope>IDENTIFICATION</scope>
</reference>
<organism evidence="2 3">
    <name type="scientific">Triticum urartu</name>
    <name type="common">Red wild einkorn</name>
    <name type="synonym">Crithodium urartu</name>
    <dbReference type="NCBI Taxonomy" id="4572"/>
    <lineage>
        <taxon>Eukaryota</taxon>
        <taxon>Viridiplantae</taxon>
        <taxon>Streptophyta</taxon>
        <taxon>Embryophyta</taxon>
        <taxon>Tracheophyta</taxon>
        <taxon>Spermatophyta</taxon>
        <taxon>Magnoliopsida</taxon>
        <taxon>Liliopsida</taxon>
        <taxon>Poales</taxon>
        <taxon>Poaceae</taxon>
        <taxon>BOP clade</taxon>
        <taxon>Pooideae</taxon>
        <taxon>Triticodae</taxon>
        <taxon>Triticeae</taxon>
        <taxon>Triticinae</taxon>
        <taxon>Triticum</taxon>
    </lineage>
</organism>